<dbReference type="SMART" id="SM00304">
    <property type="entry name" value="HAMP"/>
    <property type="match status" value="1"/>
</dbReference>
<protein>
    <recommendedName>
        <fullName evidence="3">histidine kinase</fullName>
        <ecNumber evidence="3">2.7.13.3</ecNumber>
    </recommendedName>
</protein>
<keyword evidence="10" id="KW-0067">ATP-binding</keyword>
<evidence type="ECO:0000256" key="3">
    <source>
        <dbReference type="ARBA" id="ARBA00012438"/>
    </source>
</evidence>
<keyword evidence="13 14" id="KW-0472">Membrane</keyword>
<dbReference type="SUPFAM" id="SSF158472">
    <property type="entry name" value="HAMP domain-like"/>
    <property type="match status" value="1"/>
</dbReference>
<evidence type="ECO:0000256" key="14">
    <source>
        <dbReference type="SAM" id="Phobius"/>
    </source>
</evidence>
<comment type="catalytic activity">
    <reaction evidence="1">
        <text>ATP + protein L-histidine = ADP + protein N-phospho-L-histidine.</text>
        <dbReference type="EC" id="2.7.13.3"/>
    </reaction>
</comment>
<feature type="transmembrane region" description="Helical" evidence="14">
    <location>
        <begin position="145"/>
        <end position="167"/>
    </location>
</feature>
<evidence type="ECO:0000313" key="16">
    <source>
        <dbReference type="EMBL" id="GAH67729.1"/>
    </source>
</evidence>
<evidence type="ECO:0000256" key="11">
    <source>
        <dbReference type="ARBA" id="ARBA00022989"/>
    </source>
</evidence>
<keyword evidence="6" id="KW-0808">Transferase</keyword>
<evidence type="ECO:0000256" key="4">
    <source>
        <dbReference type="ARBA" id="ARBA00022475"/>
    </source>
</evidence>
<dbReference type="PROSITE" id="PS50885">
    <property type="entry name" value="HAMP"/>
    <property type="match status" value="1"/>
</dbReference>
<evidence type="ECO:0000256" key="13">
    <source>
        <dbReference type="ARBA" id="ARBA00023136"/>
    </source>
</evidence>
<keyword evidence="7 14" id="KW-0812">Transmembrane</keyword>
<keyword evidence="9" id="KW-0418">Kinase</keyword>
<keyword evidence="12" id="KW-0902">Two-component regulatory system</keyword>
<dbReference type="AlphaFoldDB" id="X1INN1"/>
<feature type="non-terminal residue" evidence="16">
    <location>
        <position position="268"/>
    </location>
</feature>
<dbReference type="EMBL" id="BARU01028186">
    <property type="protein sequence ID" value="GAH67729.1"/>
    <property type="molecule type" value="Genomic_DNA"/>
</dbReference>
<evidence type="ECO:0000256" key="9">
    <source>
        <dbReference type="ARBA" id="ARBA00022777"/>
    </source>
</evidence>
<evidence type="ECO:0000256" key="5">
    <source>
        <dbReference type="ARBA" id="ARBA00022553"/>
    </source>
</evidence>
<dbReference type="SUPFAM" id="SSF103190">
    <property type="entry name" value="Sensory domain-like"/>
    <property type="match status" value="1"/>
</dbReference>
<feature type="domain" description="HAMP" evidence="15">
    <location>
        <begin position="169"/>
        <end position="221"/>
    </location>
</feature>
<comment type="subcellular location">
    <subcellularLocation>
        <location evidence="2">Cell membrane</location>
        <topology evidence="2">Multi-pass membrane protein</topology>
    </subcellularLocation>
</comment>
<evidence type="ECO:0000256" key="1">
    <source>
        <dbReference type="ARBA" id="ARBA00000085"/>
    </source>
</evidence>
<evidence type="ECO:0000256" key="12">
    <source>
        <dbReference type="ARBA" id="ARBA00023012"/>
    </source>
</evidence>
<evidence type="ECO:0000256" key="2">
    <source>
        <dbReference type="ARBA" id="ARBA00004651"/>
    </source>
</evidence>
<dbReference type="GO" id="GO:0005886">
    <property type="term" value="C:plasma membrane"/>
    <property type="evidence" value="ECO:0007669"/>
    <property type="project" value="UniProtKB-SubCell"/>
</dbReference>
<dbReference type="EC" id="2.7.13.3" evidence="3"/>
<gene>
    <name evidence="16" type="ORF">S03H2_45026</name>
</gene>
<dbReference type="Gene3D" id="6.10.340.10">
    <property type="match status" value="1"/>
</dbReference>
<accession>X1INN1</accession>
<reference evidence="16" key="1">
    <citation type="journal article" date="2014" name="Front. Microbiol.">
        <title>High frequency of phylogenetically diverse reductive dehalogenase-homologous genes in deep subseafloor sedimentary metagenomes.</title>
        <authorList>
            <person name="Kawai M."/>
            <person name="Futagami T."/>
            <person name="Toyoda A."/>
            <person name="Takaki Y."/>
            <person name="Nishi S."/>
            <person name="Hori S."/>
            <person name="Arai W."/>
            <person name="Tsubouchi T."/>
            <person name="Morono Y."/>
            <person name="Uchiyama I."/>
            <person name="Ito T."/>
            <person name="Fujiyama A."/>
            <person name="Inagaki F."/>
            <person name="Takami H."/>
        </authorList>
    </citation>
    <scope>NUCLEOTIDE SEQUENCE</scope>
    <source>
        <strain evidence="16">Expedition CK06-06</strain>
    </source>
</reference>
<proteinExistence type="predicted"/>
<comment type="caution">
    <text evidence="16">The sequence shown here is derived from an EMBL/GenBank/DDBJ whole genome shotgun (WGS) entry which is preliminary data.</text>
</comment>
<keyword evidence="11 14" id="KW-1133">Transmembrane helix</keyword>
<evidence type="ECO:0000256" key="6">
    <source>
        <dbReference type="ARBA" id="ARBA00022679"/>
    </source>
</evidence>
<dbReference type="PANTHER" id="PTHR45528:SF1">
    <property type="entry name" value="SENSOR HISTIDINE KINASE CPXA"/>
    <property type="match status" value="1"/>
</dbReference>
<dbReference type="GO" id="GO:0005524">
    <property type="term" value="F:ATP binding"/>
    <property type="evidence" value="ECO:0007669"/>
    <property type="project" value="UniProtKB-KW"/>
</dbReference>
<dbReference type="InterPro" id="IPR029151">
    <property type="entry name" value="Sensor-like_sf"/>
</dbReference>
<evidence type="ECO:0000259" key="15">
    <source>
        <dbReference type="PROSITE" id="PS50885"/>
    </source>
</evidence>
<keyword evidence="8" id="KW-0547">Nucleotide-binding</keyword>
<keyword evidence="5" id="KW-0597">Phosphoprotein</keyword>
<evidence type="ECO:0000256" key="7">
    <source>
        <dbReference type="ARBA" id="ARBA00022692"/>
    </source>
</evidence>
<organism evidence="16">
    <name type="scientific">marine sediment metagenome</name>
    <dbReference type="NCBI Taxonomy" id="412755"/>
    <lineage>
        <taxon>unclassified sequences</taxon>
        <taxon>metagenomes</taxon>
        <taxon>ecological metagenomes</taxon>
    </lineage>
</organism>
<keyword evidence="4" id="KW-1003">Cell membrane</keyword>
<dbReference type="GO" id="GO:0000155">
    <property type="term" value="F:phosphorelay sensor kinase activity"/>
    <property type="evidence" value="ECO:0007669"/>
    <property type="project" value="TreeGrafter"/>
</dbReference>
<evidence type="ECO:0000256" key="8">
    <source>
        <dbReference type="ARBA" id="ARBA00022741"/>
    </source>
</evidence>
<dbReference type="Pfam" id="PF00672">
    <property type="entry name" value="HAMP"/>
    <property type="match status" value="1"/>
</dbReference>
<dbReference type="PANTHER" id="PTHR45528">
    <property type="entry name" value="SENSOR HISTIDINE KINASE CPXA"/>
    <property type="match status" value="1"/>
</dbReference>
<name>X1INN1_9ZZZZ</name>
<dbReference type="Gene3D" id="1.10.287.130">
    <property type="match status" value="1"/>
</dbReference>
<sequence length="268" mass="30384">YEENGMVLKAASPLIDEEGTILGVLYGGILLNQNYEIVDRVKEIVYKGEKYKGIETGTATIFQHDLRISTNVKKANGERAIGTRVSKEVNQTVLKEGKPWIHRAFVVNEWYIAAYEPIKNIDGRIIGILYVGMLEKPYIDLRNNVMIKFTGMAILCVVLLLTILFFITSTIIHPIQGVVFATNKIAQGDLDHKVEINFRDEIGQLAQSFNQMTENLKKANEKLIKWGKTLEKRVEERTKELREMQDYLIQSEKLASLGKMSAGVAHEI</sequence>
<dbReference type="CDD" id="cd06225">
    <property type="entry name" value="HAMP"/>
    <property type="match status" value="1"/>
</dbReference>
<evidence type="ECO:0000256" key="10">
    <source>
        <dbReference type="ARBA" id="ARBA00022840"/>
    </source>
</evidence>
<dbReference type="InterPro" id="IPR033463">
    <property type="entry name" value="sCache_3"/>
</dbReference>
<dbReference type="InterPro" id="IPR003660">
    <property type="entry name" value="HAMP_dom"/>
</dbReference>
<dbReference type="Pfam" id="PF17202">
    <property type="entry name" value="sCache_3_3"/>
    <property type="match status" value="1"/>
</dbReference>
<dbReference type="InterPro" id="IPR050398">
    <property type="entry name" value="HssS/ArlS-like"/>
</dbReference>
<feature type="non-terminal residue" evidence="16">
    <location>
        <position position="1"/>
    </location>
</feature>